<organism evidence="1 2">
    <name type="scientific">Clostridium yunnanense</name>
    <dbReference type="NCBI Taxonomy" id="2800325"/>
    <lineage>
        <taxon>Bacteria</taxon>
        <taxon>Bacillati</taxon>
        <taxon>Bacillota</taxon>
        <taxon>Clostridia</taxon>
        <taxon>Eubacteriales</taxon>
        <taxon>Clostridiaceae</taxon>
        <taxon>Clostridium</taxon>
    </lineage>
</organism>
<comment type="caution">
    <text evidence="1">The sequence shown here is derived from an EMBL/GenBank/DDBJ whole genome shotgun (WGS) entry which is preliminary data.</text>
</comment>
<gene>
    <name evidence="1" type="ORF">JHL18_16130</name>
</gene>
<accession>A0ABS1ERY8</accession>
<keyword evidence="2" id="KW-1185">Reference proteome</keyword>
<reference evidence="2" key="1">
    <citation type="submission" date="2021-01" db="EMBL/GenBank/DDBJ databases">
        <title>Genome public.</title>
        <authorList>
            <person name="Liu C."/>
            <person name="Sun Q."/>
        </authorList>
    </citation>
    <scope>NUCLEOTIDE SEQUENCE [LARGE SCALE GENOMIC DNA]</scope>
    <source>
        <strain evidence="2">YIM B02505</strain>
    </source>
</reference>
<proteinExistence type="predicted"/>
<protein>
    <submittedName>
        <fullName evidence="1">Uncharacterized protein</fullName>
    </submittedName>
</protein>
<evidence type="ECO:0000313" key="1">
    <source>
        <dbReference type="EMBL" id="MBK1812152.1"/>
    </source>
</evidence>
<name>A0ABS1ERY8_9CLOT</name>
<sequence>MIQPYDFKYAILIEIFKRADGHFEKEVQHNLTSSTAPDQILEYFDYYAKYNDLVGIDIMKQLYTSNNKMFTETAGICSHCFRKL</sequence>
<dbReference type="RefSeq" id="WP_200271066.1">
    <property type="nucleotide sequence ID" value="NZ_JAENHN010000046.1"/>
</dbReference>
<dbReference type="Proteomes" id="UP000596739">
    <property type="component" value="Unassembled WGS sequence"/>
</dbReference>
<dbReference type="EMBL" id="JAENHN010000046">
    <property type="protein sequence ID" value="MBK1812152.1"/>
    <property type="molecule type" value="Genomic_DNA"/>
</dbReference>
<evidence type="ECO:0000313" key="2">
    <source>
        <dbReference type="Proteomes" id="UP000596739"/>
    </source>
</evidence>